<feature type="region of interest" description="Disordered" evidence="2">
    <location>
        <begin position="1"/>
        <end position="30"/>
    </location>
</feature>
<feature type="repeat" description="ANK" evidence="1">
    <location>
        <begin position="168"/>
        <end position="200"/>
    </location>
</feature>
<feature type="compositionally biased region" description="Basic and acidic residues" evidence="2">
    <location>
        <begin position="247"/>
        <end position="258"/>
    </location>
</feature>
<organism evidence="3 4">
    <name type="scientific">Leptobrachium leishanense</name>
    <name type="common">Leishan spiny toad</name>
    <dbReference type="NCBI Taxonomy" id="445787"/>
    <lineage>
        <taxon>Eukaryota</taxon>
        <taxon>Metazoa</taxon>
        <taxon>Chordata</taxon>
        <taxon>Craniata</taxon>
        <taxon>Vertebrata</taxon>
        <taxon>Euteleostomi</taxon>
        <taxon>Amphibia</taxon>
        <taxon>Batrachia</taxon>
        <taxon>Anura</taxon>
        <taxon>Pelobatoidea</taxon>
        <taxon>Megophryidae</taxon>
        <taxon>Leptobrachium</taxon>
    </lineage>
</organism>
<dbReference type="PROSITE" id="PS50297">
    <property type="entry name" value="ANK_REP_REGION"/>
    <property type="match status" value="3"/>
</dbReference>
<feature type="region of interest" description="Disordered" evidence="2">
    <location>
        <begin position="205"/>
        <end position="258"/>
    </location>
</feature>
<evidence type="ECO:0000313" key="4">
    <source>
        <dbReference type="Proteomes" id="UP000694569"/>
    </source>
</evidence>
<dbReference type="Gene3D" id="1.25.40.20">
    <property type="entry name" value="Ankyrin repeat-containing domain"/>
    <property type="match status" value="2"/>
</dbReference>
<dbReference type="PANTHER" id="PTHR24147">
    <property type="entry name" value="ANKYRIN REPEAT DOMAIN 36-RELATED"/>
    <property type="match status" value="1"/>
</dbReference>
<dbReference type="Proteomes" id="UP000694569">
    <property type="component" value="Unplaced"/>
</dbReference>
<name>A0A8C5MQ26_9ANUR</name>
<reference evidence="3" key="2">
    <citation type="submission" date="2025-09" db="UniProtKB">
        <authorList>
            <consortium name="Ensembl"/>
        </authorList>
    </citation>
    <scope>IDENTIFICATION</scope>
</reference>
<feature type="repeat" description="ANK" evidence="1">
    <location>
        <begin position="69"/>
        <end position="101"/>
    </location>
</feature>
<dbReference type="Ensembl" id="ENSLLET00000015993.1">
    <property type="protein sequence ID" value="ENSLLEP00000015407.1"/>
    <property type="gene ID" value="ENSLLEG00000009794.1"/>
</dbReference>
<dbReference type="PRINTS" id="PR01415">
    <property type="entry name" value="ANKYRIN"/>
</dbReference>
<keyword evidence="4" id="KW-1185">Reference proteome</keyword>
<dbReference type="PANTHER" id="PTHR24147:SF53">
    <property type="entry name" value="ANKYRIN REPEAT DOMAIN 26"/>
    <property type="match status" value="1"/>
</dbReference>
<dbReference type="Pfam" id="PF00023">
    <property type="entry name" value="Ank"/>
    <property type="match status" value="2"/>
</dbReference>
<dbReference type="AlphaFoldDB" id="A0A8C5MQ26"/>
<feature type="compositionally biased region" description="Low complexity" evidence="2">
    <location>
        <begin position="17"/>
        <end position="29"/>
    </location>
</feature>
<dbReference type="PROSITE" id="PS50088">
    <property type="entry name" value="ANK_REPEAT"/>
    <property type="match status" value="3"/>
</dbReference>
<accession>A0A8C5MQ26</accession>
<proteinExistence type="predicted"/>
<dbReference type="SUPFAM" id="SSF48403">
    <property type="entry name" value="Ankyrin repeat"/>
    <property type="match status" value="1"/>
</dbReference>
<dbReference type="Pfam" id="PF12796">
    <property type="entry name" value="Ank_2"/>
    <property type="match status" value="1"/>
</dbReference>
<keyword evidence="1" id="KW-0040">ANK repeat</keyword>
<dbReference type="SMART" id="SM00248">
    <property type="entry name" value="ANK"/>
    <property type="match status" value="5"/>
</dbReference>
<sequence>MNQLKSLQKQKNEMEGLSPSPSDTSSVLSAGYQLQDKDLDKLHRAAYSGDVSKIKQLLRKQDVNQQDNASRTPLHLACANGQTDVVSMLVENHAKVNLCDSENRSPLMKAIQCQQESCAAVLLGHNADPNVVDVNGNAALHFAARIPSITIASQLLEHGADIDAPNKDGCTPLMLATIENNEEMVEFLLREGANINSKDVNERTAPFSAAKPGGKNTSPKAAGGGGGERDKPPVPGAEIAFSTTDSNAERSRPEVGGKKHVWREGKKNTFFFFCGLFC</sequence>
<dbReference type="OrthoDB" id="9995210at2759"/>
<dbReference type="InterPro" id="IPR036770">
    <property type="entry name" value="Ankyrin_rpt-contain_sf"/>
</dbReference>
<dbReference type="GeneTree" id="ENSGT00940000163982"/>
<reference evidence="3" key="1">
    <citation type="submission" date="2025-08" db="UniProtKB">
        <authorList>
            <consortium name="Ensembl"/>
        </authorList>
    </citation>
    <scope>IDENTIFICATION</scope>
</reference>
<feature type="repeat" description="ANK" evidence="1">
    <location>
        <begin position="135"/>
        <end position="167"/>
    </location>
</feature>
<dbReference type="InterPro" id="IPR050657">
    <property type="entry name" value="Ankyrin_repeat_domain"/>
</dbReference>
<dbReference type="InterPro" id="IPR002110">
    <property type="entry name" value="Ankyrin_rpt"/>
</dbReference>
<evidence type="ECO:0000256" key="2">
    <source>
        <dbReference type="SAM" id="MobiDB-lite"/>
    </source>
</evidence>
<evidence type="ECO:0000256" key="1">
    <source>
        <dbReference type="PROSITE-ProRule" id="PRU00023"/>
    </source>
</evidence>
<protein>
    <submittedName>
        <fullName evidence="3">Uncharacterized protein</fullName>
    </submittedName>
</protein>
<evidence type="ECO:0000313" key="3">
    <source>
        <dbReference type="Ensembl" id="ENSLLEP00000015407.1"/>
    </source>
</evidence>